<dbReference type="Proteomes" id="UP000649617">
    <property type="component" value="Unassembled WGS sequence"/>
</dbReference>
<dbReference type="OrthoDB" id="310865at2759"/>
<dbReference type="PANTHER" id="PTHR22870">
    <property type="entry name" value="REGULATOR OF CHROMOSOME CONDENSATION"/>
    <property type="match status" value="1"/>
</dbReference>
<evidence type="ECO:0000256" key="1">
    <source>
        <dbReference type="ARBA" id="ARBA00022737"/>
    </source>
</evidence>
<keyword evidence="6" id="KW-1185">Reference proteome</keyword>
<comment type="caution">
    <text evidence="5">The sequence shown here is derived from an EMBL/GenBank/DDBJ whole genome shotgun (WGS) entry which is preliminary data.</text>
</comment>
<evidence type="ECO:0000313" key="5">
    <source>
        <dbReference type="EMBL" id="CAE7709540.1"/>
    </source>
</evidence>
<dbReference type="Pfam" id="PF00571">
    <property type="entry name" value="CBS"/>
    <property type="match status" value="1"/>
</dbReference>
<dbReference type="Gene3D" id="3.10.580.10">
    <property type="entry name" value="CBS-domain"/>
    <property type="match status" value="1"/>
</dbReference>
<feature type="repeat" description="RCC1" evidence="2">
    <location>
        <begin position="333"/>
        <end position="387"/>
    </location>
</feature>
<organism evidence="5 6">
    <name type="scientific">Symbiodinium pilosum</name>
    <name type="common">Dinoflagellate</name>
    <dbReference type="NCBI Taxonomy" id="2952"/>
    <lineage>
        <taxon>Eukaryota</taxon>
        <taxon>Sar</taxon>
        <taxon>Alveolata</taxon>
        <taxon>Dinophyceae</taxon>
        <taxon>Suessiales</taxon>
        <taxon>Symbiodiniaceae</taxon>
        <taxon>Symbiodinium</taxon>
    </lineage>
</organism>
<dbReference type="InterPro" id="IPR000644">
    <property type="entry name" value="CBS_dom"/>
</dbReference>
<dbReference type="InterPro" id="IPR051210">
    <property type="entry name" value="Ub_ligase/GEF_domain"/>
</dbReference>
<dbReference type="InterPro" id="IPR000408">
    <property type="entry name" value="Reg_chr_condens"/>
</dbReference>
<dbReference type="AlphaFoldDB" id="A0A812WYL6"/>
<dbReference type="SUPFAM" id="SSF50985">
    <property type="entry name" value="RCC1/BLIP-II"/>
    <property type="match status" value="1"/>
</dbReference>
<dbReference type="Gene3D" id="2.130.10.30">
    <property type="entry name" value="Regulator of chromosome condensation 1/beta-lactamase-inhibitor protein II"/>
    <property type="match status" value="1"/>
</dbReference>
<accession>A0A812WYL6</accession>
<proteinExistence type="predicted"/>
<evidence type="ECO:0000256" key="3">
    <source>
        <dbReference type="PROSITE-ProRule" id="PRU00703"/>
    </source>
</evidence>
<evidence type="ECO:0000256" key="2">
    <source>
        <dbReference type="PROSITE-ProRule" id="PRU00235"/>
    </source>
</evidence>
<name>A0A812WYL6_SYMPI</name>
<dbReference type="PROSITE" id="PS51371">
    <property type="entry name" value="CBS"/>
    <property type="match status" value="1"/>
</dbReference>
<dbReference type="InterPro" id="IPR046342">
    <property type="entry name" value="CBS_dom_sf"/>
</dbReference>
<protein>
    <submittedName>
        <fullName evidence="5">Rcbtb1 protein</fullName>
    </submittedName>
</protein>
<sequence>MILVVRRVLQLRFARHLKVGSISASRPTAVCSPEDTLASASDLLQSTGRTAAVIEDDQKTVLGVLTENDMLLAFVEGNASSCTVGQWLHGGEARLPNFLVPPLSLQPDVSLMEAAARMAVMTNGDFACHHLLVDPGDSSQNVALLSALDIARGLLVAVSAQVGPEAMEVAKMSVTRAMKPRAQVPSCTLADSLGDALDLLHSSNQNCVLAIPSSTEDELSDQGAEHAIVGGAITPGDVLRAISERVNCRSLSLGKWLHRSGISPEHRFISAESSLADAAARIGAPNNPENNFWLWGIWGKRVVKAPFLTQRVPGKIRDIIIGQNFIIALKEDGSLVSWGEDKVGCLGLGTEQVNVQDPKKINFPSDYKGKIVDVQYGKHHVLALTSRGKVYAWGLNEKGQLGLSDQQNRYEPVAVEELRPYTVTQILAVDNMSYALTSHGRVYAWGDNTDGSLALEHDKAVVDKPEPMMRMQGTEVQKLVVRDCGGSGGKGKTVIAFVELAEPLPPKDTIGGFERPLGGAEAGPEKLVLSDDMERDIFEGVDLMRQVMDNTQDWWEHILKVRHGSPYNDNPLQTDDTADKKDEDSCTAMQLDTYVGLDQLEDASYELDKFIQSARAQLFEIRKKKGTKNVKFMLSLFMDDCKLRREKIRRTVAARQLIEHKRANASSAAEDPLKMGKDRASAYLQQEPENISAQLTKVRNLKTYDIFTRVLQDSIAEIFEAKLQALGLQEEILKTRSGRTGDVAMPSLKIIMSRWADLKRFSIYNLYQECNLRGQGLAFNSDDEMFSFLVSSSDAKIDQIIQIDHDRLVSRDSHVPSLCYELLTENAELRKMCNAYQLKVLLQKVEGESNQKVAASRATSRHPTEMTTV</sequence>
<keyword evidence="1" id="KW-0677">Repeat</keyword>
<reference evidence="5" key="1">
    <citation type="submission" date="2021-02" db="EMBL/GenBank/DDBJ databases">
        <authorList>
            <person name="Dougan E. K."/>
            <person name="Rhodes N."/>
            <person name="Thang M."/>
            <person name="Chan C."/>
        </authorList>
    </citation>
    <scope>NUCLEOTIDE SEQUENCE</scope>
</reference>
<dbReference type="SUPFAM" id="SSF54631">
    <property type="entry name" value="CBS-domain pair"/>
    <property type="match status" value="1"/>
</dbReference>
<evidence type="ECO:0000313" key="6">
    <source>
        <dbReference type="Proteomes" id="UP000649617"/>
    </source>
</evidence>
<dbReference type="PANTHER" id="PTHR22870:SF408">
    <property type="entry name" value="OS09G0560450 PROTEIN"/>
    <property type="match status" value="1"/>
</dbReference>
<feature type="repeat" description="RCC1" evidence="2">
    <location>
        <begin position="388"/>
        <end position="439"/>
    </location>
</feature>
<dbReference type="InterPro" id="IPR009091">
    <property type="entry name" value="RCC1/BLIP-II"/>
</dbReference>
<gene>
    <name evidence="5" type="primary">Rcbtb1</name>
    <name evidence="5" type="ORF">SPIL2461_LOCUS20095</name>
</gene>
<dbReference type="Pfam" id="PF00415">
    <property type="entry name" value="RCC1"/>
    <property type="match status" value="2"/>
</dbReference>
<dbReference type="EMBL" id="CAJNIZ010045070">
    <property type="protein sequence ID" value="CAE7709540.1"/>
    <property type="molecule type" value="Genomic_DNA"/>
</dbReference>
<evidence type="ECO:0000259" key="4">
    <source>
        <dbReference type="PROSITE" id="PS51371"/>
    </source>
</evidence>
<dbReference type="PRINTS" id="PR00633">
    <property type="entry name" value="RCCNDNSATION"/>
</dbReference>
<keyword evidence="3" id="KW-0129">CBS domain</keyword>
<feature type="domain" description="CBS" evidence="4">
    <location>
        <begin position="24"/>
        <end position="80"/>
    </location>
</feature>
<dbReference type="CDD" id="cd02205">
    <property type="entry name" value="CBS_pair_SF"/>
    <property type="match status" value="1"/>
</dbReference>
<dbReference type="PROSITE" id="PS50012">
    <property type="entry name" value="RCC1_3"/>
    <property type="match status" value="2"/>
</dbReference>